<keyword evidence="4" id="KW-1185">Reference proteome</keyword>
<dbReference type="Pfam" id="PF00395">
    <property type="entry name" value="SLH"/>
    <property type="match status" value="3"/>
</dbReference>
<dbReference type="Gene3D" id="2.60.120.260">
    <property type="entry name" value="Galactose-binding domain-like"/>
    <property type="match status" value="2"/>
</dbReference>
<dbReference type="SUPFAM" id="SSF49785">
    <property type="entry name" value="Galactose-binding domain-like"/>
    <property type="match status" value="1"/>
</dbReference>
<proteinExistence type="predicted"/>
<evidence type="ECO:0000313" key="3">
    <source>
        <dbReference type="EMBL" id="NMO94971.1"/>
    </source>
</evidence>
<dbReference type="Pfam" id="PF12733">
    <property type="entry name" value="Cadherin-like"/>
    <property type="match status" value="2"/>
</dbReference>
<evidence type="ECO:0000259" key="2">
    <source>
        <dbReference type="PROSITE" id="PS51272"/>
    </source>
</evidence>
<feature type="region of interest" description="Disordered" evidence="1">
    <location>
        <begin position="1348"/>
        <end position="1367"/>
    </location>
</feature>
<evidence type="ECO:0000313" key="4">
    <source>
        <dbReference type="Proteomes" id="UP000565468"/>
    </source>
</evidence>
<reference evidence="3 4" key="1">
    <citation type="submission" date="2020-04" db="EMBL/GenBank/DDBJ databases">
        <title>Paenibacillus algicola sp. nov., a novel marine bacterium producing alginate lyase.</title>
        <authorList>
            <person name="Huang H."/>
        </authorList>
    </citation>
    <scope>NUCLEOTIDE SEQUENCE [LARGE SCALE GENOMIC DNA]</scope>
    <source>
        <strain evidence="3 4">L7-75</strain>
    </source>
</reference>
<dbReference type="PROSITE" id="PS51272">
    <property type="entry name" value="SLH"/>
    <property type="match status" value="3"/>
</dbReference>
<dbReference type="Proteomes" id="UP000565468">
    <property type="component" value="Unassembled WGS sequence"/>
</dbReference>
<dbReference type="InterPro" id="IPR013783">
    <property type="entry name" value="Ig-like_fold"/>
</dbReference>
<dbReference type="RefSeq" id="WP_169503752.1">
    <property type="nucleotide sequence ID" value="NZ_JABBPN010000003.1"/>
</dbReference>
<dbReference type="PANTHER" id="PTHR43308">
    <property type="entry name" value="OUTER MEMBRANE PROTEIN ALPHA-RELATED"/>
    <property type="match status" value="1"/>
</dbReference>
<comment type="caution">
    <text evidence="3">The sequence shown here is derived from an EMBL/GenBank/DDBJ whole genome shotgun (WGS) entry which is preliminary data.</text>
</comment>
<dbReference type="InterPro" id="IPR015919">
    <property type="entry name" value="Cadherin-like_sf"/>
</dbReference>
<feature type="domain" description="SLH" evidence="2">
    <location>
        <begin position="1698"/>
        <end position="1757"/>
    </location>
</feature>
<feature type="domain" description="SLH" evidence="2">
    <location>
        <begin position="1823"/>
        <end position="1884"/>
    </location>
</feature>
<dbReference type="InterPro" id="IPR025883">
    <property type="entry name" value="Cadherin-like_domain"/>
</dbReference>
<dbReference type="Pfam" id="PF05345">
    <property type="entry name" value="He_PIG"/>
    <property type="match status" value="1"/>
</dbReference>
<dbReference type="PANTHER" id="PTHR43308:SF5">
    <property type="entry name" value="S-LAYER PROTEIN _ PEPTIDOGLYCAN ENDO-BETA-N-ACETYLGLUCOSAMINIDASE"/>
    <property type="match status" value="1"/>
</dbReference>
<dbReference type="SUPFAM" id="SSF48230">
    <property type="entry name" value="Chondroitin AC/alginate lyase"/>
    <property type="match status" value="1"/>
</dbReference>
<dbReference type="Gene3D" id="1.50.10.100">
    <property type="entry name" value="Chondroitin AC/alginate lyase"/>
    <property type="match status" value="1"/>
</dbReference>
<name>A0A848M402_PAELE</name>
<dbReference type="InterPro" id="IPR001119">
    <property type="entry name" value="SLH_dom"/>
</dbReference>
<dbReference type="InterPro" id="IPR051465">
    <property type="entry name" value="Cell_Envelope_Struct_Comp"/>
</dbReference>
<dbReference type="GO" id="GO:0016020">
    <property type="term" value="C:membrane"/>
    <property type="evidence" value="ECO:0007669"/>
    <property type="project" value="InterPro"/>
</dbReference>
<dbReference type="InterPro" id="IPR008929">
    <property type="entry name" value="Chondroitin_lyas"/>
</dbReference>
<dbReference type="EMBL" id="JABBPN010000003">
    <property type="protein sequence ID" value="NMO94971.1"/>
    <property type="molecule type" value="Genomic_DNA"/>
</dbReference>
<dbReference type="SUPFAM" id="SSF49313">
    <property type="entry name" value="Cadherin-like"/>
    <property type="match status" value="1"/>
</dbReference>
<dbReference type="Gene3D" id="2.60.40.10">
    <property type="entry name" value="Immunoglobulins"/>
    <property type="match status" value="1"/>
</dbReference>
<dbReference type="GO" id="GO:0005509">
    <property type="term" value="F:calcium ion binding"/>
    <property type="evidence" value="ECO:0007669"/>
    <property type="project" value="InterPro"/>
</dbReference>
<organism evidence="3 4">
    <name type="scientific">Paenibacillus lemnae</name>
    <dbReference type="NCBI Taxonomy" id="1330551"/>
    <lineage>
        <taxon>Bacteria</taxon>
        <taxon>Bacillati</taxon>
        <taxon>Bacillota</taxon>
        <taxon>Bacilli</taxon>
        <taxon>Bacillales</taxon>
        <taxon>Paenibacillaceae</taxon>
        <taxon>Paenibacillus</taxon>
    </lineage>
</organism>
<sequence length="1884" mass="205976">MNQYQDMGTMNKQRPRRWISIVIIIAMLVSVVPVSVSAASADEAGLPAAIAAAGNEGTAQEGDVQELSSTLNAAVDIISVTSEEGFVHPGIGATKEVLENMRTQIQNMQEPWYSYYTAMLEADEAKTQFVSSISLDGVTLRTDAYNASNVKDMASRDGSRAYTQALLYYITGNETYRSNALRILRLWQQMDPDKYQYFADSHIHTGIPLYMMIMAAEILRYTSSSEELKWTEEDTEKFTNNVIDPAVRTFLDYNDKFMNQHNYPLYGTLSAYIFKNDKENYEKAVEWFTVNDSAPDKYITGSIYWLYRMVTQNDETGQPVNPYVQAVEMGRDLAHSDGDASNMVALARMLESQGTKVDPVDGTVTTGGDGVSVYEFLDDRILAGTDYFLKKQLGYDIQWTPVRTSAASEYHQAKIYSIVSDEYEGRILYTNLTAWDLYYVYRYKLGYSEEQLEAKAPYFVKAFKTRVAPNFYFSGAGSDEDVVRRFTGADWWIFIPEEAAAESLDSTERTVKDNISHENRYILQLDETYSIIDGSNEIVDETELIRTETEGDISYIGTTASDNGTMFAAYNIFFINRNDTAKVALKIRTDGPAKLELKKERESEPFQTLELPDTNQEWKYVTFDMGQDDVSYGEFTTRTFLAYFNIVGEGTKVDFDYMNIKADETLTPPVFNKITNDSMDLTVFADSTIEYDFSAADSNSGHQISYELQGDDLPGAVLDPSTGAFTWTPSAGQAGSYVSLVAASDGESVTAVRLNINVAADRQGAMDQVSSHYNPDTAYESSSLEHYEEVYATVSGLVNTSTDSEFYAALDELGRAVDGLKLLNPLLSDGSLNFPGRMSSSLQTGFDAYLTDNNSVTFSGDLWSKYFTMDFGLNFRVAPESFALQPRNIWPERMAGAIVYGSDDGDTWIPLTGEAQYSNDLQTLNVLPERLGEAYRYFKVSTTETTNTYGRKSYLLSVGEFRIFGERSEIPTRLESVSIGTDATPLTQHMQGSGASSNVQVPVKKAAEGDTITLDITTKQPLTELTASIAGMDAEVIQQDDQHYTASVTLSPEAAAWNASRNAVFEINYKYLDSRNNGTETAGLPMEGTTDGSVVLVSDTSKRIDVMSKAELTFNRPSDLGAVVGPRLFDGNTSTFVDIRNESSSGNNVFYQFDFGQGGVSLSSVELVPRMTTNLASRMIGIYVAGSSDGVTFKKISPESKFLWDWQGLIVNDDTYYRYIRIVNQNSWFGNLSELQFFGSYVEDRSSVEQPGADRRLDLADLQLSEGEMTPAFDPEVIAYSASVSQDVYQISVTASVYDPSSTLSINGNDAESGIPAVVQLEAGENTVTVQVSGEAGVKEYVLKVVRGEDDSDGDDEEKSSNADLSALKVSPGTLTPAFRPDVKEYSAKVGYGVSSVNVTASVYDDNASLTVNGAEAGSGAIRVPLQIGMNEIKLEVKAEDGTVKEYTLRINREQRPGTVPPPTEPVVTPPAGPPPVITNPPAAAGTDGAVNGGSILYDLKPDSKGQLEIEVKSEDLLKVLKQLKDGKIMIGVKTTSAEAEPSLKKASVQLPVKTLLAELEAGNIEEISFRLGLAAVTVSADELMKTAKGANHLTLLVSAVSPDDLPASVKERIGRGTVYDLQLQIDGKPVTGDNAPVVGAVELDYKMEAGQNPETIVAFSVNEDGALHVIRNSRYDRDGGILTFYAAPLGVYTVLESDVHFNDLSSVSWAGDAILNLAARGIIEGMAPGQYQPEGAVTRAQFVKLLAEALDLKAGTGRSGFTDTVNGAWYEEAVAAAKQAGIIQGYEDGRFGVNEPISRQDIAVMLDRALSYVNAPISSQSSSEYSDEGDISAYAGPAVARLSSAGVLQGLSRGQFAPQEQATRAQAAVMLYRILQNVMEPEM</sequence>
<gene>
    <name evidence="3" type="ORF">HII30_04090</name>
</gene>
<evidence type="ECO:0000256" key="1">
    <source>
        <dbReference type="SAM" id="MobiDB-lite"/>
    </source>
</evidence>
<dbReference type="InterPro" id="IPR008979">
    <property type="entry name" value="Galactose-bd-like_sf"/>
</dbReference>
<protein>
    <recommendedName>
        <fullName evidence="2">SLH domain-containing protein</fullName>
    </recommendedName>
</protein>
<feature type="domain" description="SLH" evidence="2">
    <location>
        <begin position="1758"/>
        <end position="1821"/>
    </location>
</feature>
<accession>A0A848M402</accession>